<evidence type="ECO:0000259" key="7">
    <source>
        <dbReference type="Pfam" id="PF25876"/>
    </source>
</evidence>
<comment type="caution">
    <text evidence="11">The sequence shown here is derived from an EMBL/GenBank/DDBJ whole genome shotgun (WGS) entry which is preliminary data.</text>
</comment>
<keyword evidence="4" id="KW-0175">Coiled coil</keyword>
<evidence type="ECO:0000256" key="1">
    <source>
        <dbReference type="ARBA" id="ARBA00004196"/>
    </source>
</evidence>
<sequence>MTNKSSEDIPADQLDETWDELDESLPPRRKRGKLTAWQGVAIGIGVGIALTAGAGTLLSRQPSTGKTENNTQQAAQPSSTVTVAQAQTSPIARTLATTGTVAARNLIPVLPQATGLQVKLILVEEGQAVKAGQVMAVLDDSVLRAQLAGGQANVASNQAVVKQRQAALQQARATLAEAQSNLQRYQTLARNGAISRQELETRATTAATAREAVASAEAQIGSAEADVRSSVATVQQLQTQLGQTVVRAPASGVVAEKTAQIGDVSNGTQKLFSIIGNGALELEALVPATQLPQVRIGAPATITSDTDNRVRLSGQVREIAPLVNAESREATVSIDIPQTNLLRPGMFARAAITTTTATGVTVPSKAVLPQPDGSSTVFLLSGEGKVQARKVEVGEVVNDGNVEIRSGLQPGDRVVVAGAGFLKDGDTVRVANQ</sequence>
<dbReference type="InterPro" id="IPR058624">
    <property type="entry name" value="MdtA-like_HH"/>
</dbReference>
<dbReference type="Proteomes" id="UP000753908">
    <property type="component" value="Unassembled WGS sequence"/>
</dbReference>
<dbReference type="GO" id="GO:0015562">
    <property type="term" value="F:efflux transmembrane transporter activity"/>
    <property type="evidence" value="ECO:0007669"/>
    <property type="project" value="TreeGrafter"/>
</dbReference>
<feature type="region of interest" description="Disordered" evidence="5">
    <location>
        <begin position="1"/>
        <end position="26"/>
    </location>
</feature>
<dbReference type="AlphaFoldDB" id="A0A951U7V0"/>
<comment type="subcellular location">
    <subcellularLocation>
        <location evidence="1">Cell envelope</location>
    </subcellularLocation>
</comment>
<evidence type="ECO:0000313" key="12">
    <source>
        <dbReference type="Proteomes" id="UP000753908"/>
    </source>
</evidence>
<evidence type="ECO:0000259" key="9">
    <source>
        <dbReference type="Pfam" id="PF25954"/>
    </source>
</evidence>
<dbReference type="EMBL" id="JAHHIF010000004">
    <property type="protein sequence ID" value="MBW4543583.1"/>
    <property type="molecule type" value="Genomic_DNA"/>
</dbReference>
<dbReference type="PANTHER" id="PTHR30469:SF15">
    <property type="entry name" value="HLYD FAMILY OF SECRETION PROTEINS"/>
    <property type="match status" value="1"/>
</dbReference>
<reference evidence="11" key="2">
    <citation type="journal article" date="2022" name="Microbiol. Resour. Announc.">
        <title>Metagenome Sequencing to Explore Phylogenomics of Terrestrial Cyanobacteria.</title>
        <authorList>
            <person name="Ward R.D."/>
            <person name="Stajich J.E."/>
            <person name="Johansen J.R."/>
            <person name="Huntemann M."/>
            <person name="Clum A."/>
            <person name="Foster B."/>
            <person name="Foster B."/>
            <person name="Roux S."/>
            <person name="Palaniappan K."/>
            <person name="Varghese N."/>
            <person name="Mukherjee S."/>
            <person name="Reddy T.B.K."/>
            <person name="Daum C."/>
            <person name="Copeland A."/>
            <person name="Chen I.A."/>
            <person name="Ivanova N.N."/>
            <person name="Kyrpides N.C."/>
            <person name="Shapiro N."/>
            <person name="Eloe-Fadrosh E.A."/>
            <person name="Pietrasiak N."/>
        </authorList>
    </citation>
    <scope>NUCLEOTIDE SEQUENCE</scope>
    <source>
        <strain evidence="11">CPER-KK1</strain>
    </source>
</reference>
<evidence type="ECO:0000313" key="11">
    <source>
        <dbReference type="EMBL" id="MBW4543583.1"/>
    </source>
</evidence>
<keyword evidence="3" id="KW-0813">Transport</keyword>
<keyword evidence="6" id="KW-0812">Transmembrane</keyword>
<evidence type="ECO:0000256" key="3">
    <source>
        <dbReference type="ARBA" id="ARBA00022448"/>
    </source>
</evidence>
<comment type="similarity">
    <text evidence="2">Belongs to the membrane fusion protein (MFP) (TC 8.A.1) family.</text>
</comment>
<feature type="domain" description="CusB-like beta-barrel" evidence="9">
    <location>
        <begin position="282"/>
        <end position="354"/>
    </location>
</feature>
<dbReference type="NCBIfam" id="TIGR01730">
    <property type="entry name" value="RND_mfp"/>
    <property type="match status" value="1"/>
</dbReference>
<dbReference type="Pfam" id="PF25954">
    <property type="entry name" value="Beta-barrel_RND_2"/>
    <property type="match status" value="1"/>
</dbReference>
<dbReference type="Gene3D" id="2.40.50.100">
    <property type="match status" value="1"/>
</dbReference>
<dbReference type="Gene3D" id="2.40.30.170">
    <property type="match status" value="1"/>
</dbReference>
<protein>
    <submittedName>
        <fullName evidence="11">Efflux RND transporter periplasmic adaptor subunit</fullName>
    </submittedName>
</protein>
<accession>A0A951U7V0</accession>
<dbReference type="InterPro" id="IPR058627">
    <property type="entry name" value="MdtA-like_C"/>
</dbReference>
<name>A0A951U7V0_9CYAN</name>
<evidence type="ECO:0000256" key="2">
    <source>
        <dbReference type="ARBA" id="ARBA00009477"/>
    </source>
</evidence>
<proteinExistence type="inferred from homology"/>
<organism evidence="11 12">
    <name type="scientific">Symplocastrum torsivum CPER-KK1</name>
    <dbReference type="NCBI Taxonomy" id="450513"/>
    <lineage>
        <taxon>Bacteria</taxon>
        <taxon>Bacillati</taxon>
        <taxon>Cyanobacteriota</taxon>
        <taxon>Cyanophyceae</taxon>
        <taxon>Oscillatoriophycideae</taxon>
        <taxon>Oscillatoriales</taxon>
        <taxon>Microcoleaceae</taxon>
        <taxon>Symplocastrum</taxon>
    </lineage>
</organism>
<keyword evidence="6" id="KW-1133">Transmembrane helix</keyword>
<dbReference type="PANTHER" id="PTHR30469">
    <property type="entry name" value="MULTIDRUG RESISTANCE PROTEIN MDTA"/>
    <property type="match status" value="1"/>
</dbReference>
<feature type="domain" description="Multidrug resistance protein MdtA-like C-terminal permuted SH3" evidence="10">
    <location>
        <begin position="360"/>
        <end position="419"/>
    </location>
</feature>
<feature type="compositionally biased region" description="Acidic residues" evidence="5">
    <location>
        <begin position="9"/>
        <end position="23"/>
    </location>
</feature>
<feature type="coiled-coil region" evidence="4">
    <location>
        <begin position="161"/>
        <end position="226"/>
    </location>
</feature>
<evidence type="ECO:0000256" key="4">
    <source>
        <dbReference type="SAM" id="Coils"/>
    </source>
</evidence>
<evidence type="ECO:0000259" key="10">
    <source>
        <dbReference type="Pfam" id="PF25967"/>
    </source>
</evidence>
<evidence type="ECO:0000256" key="5">
    <source>
        <dbReference type="SAM" id="MobiDB-lite"/>
    </source>
</evidence>
<dbReference type="InterPro" id="IPR058792">
    <property type="entry name" value="Beta-barrel_RND_2"/>
</dbReference>
<dbReference type="SUPFAM" id="SSF111369">
    <property type="entry name" value="HlyD-like secretion proteins"/>
    <property type="match status" value="2"/>
</dbReference>
<evidence type="ECO:0000256" key="6">
    <source>
        <dbReference type="SAM" id="Phobius"/>
    </source>
</evidence>
<gene>
    <name evidence="11" type="ORF">KME25_03905</name>
</gene>
<dbReference type="Pfam" id="PF25917">
    <property type="entry name" value="BSH_RND"/>
    <property type="match status" value="1"/>
</dbReference>
<dbReference type="Gene3D" id="1.10.287.470">
    <property type="entry name" value="Helix hairpin bin"/>
    <property type="match status" value="1"/>
</dbReference>
<evidence type="ECO:0000259" key="8">
    <source>
        <dbReference type="Pfam" id="PF25917"/>
    </source>
</evidence>
<feature type="domain" description="Multidrug resistance protein MdtA-like barrel-sandwich hybrid" evidence="8">
    <location>
        <begin position="109"/>
        <end position="270"/>
    </location>
</feature>
<dbReference type="Gene3D" id="2.40.420.20">
    <property type="match status" value="1"/>
</dbReference>
<dbReference type="InterPro" id="IPR058625">
    <property type="entry name" value="MdtA-like_BSH"/>
</dbReference>
<keyword evidence="6" id="KW-0472">Membrane</keyword>
<feature type="transmembrane region" description="Helical" evidence="6">
    <location>
        <begin position="34"/>
        <end position="58"/>
    </location>
</feature>
<dbReference type="InterPro" id="IPR006143">
    <property type="entry name" value="RND_pump_MFP"/>
</dbReference>
<dbReference type="Pfam" id="PF25967">
    <property type="entry name" value="RND-MFP_C"/>
    <property type="match status" value="1"/>
</dbReference>
<feature type="region of interest" description="Disordered" evidence="5">
    <location>
        <begin position="59"/>
        <end position="81"/>
    </location>
</feature>
<reference evidence="11" key="1">
    <citation type="submission" date="2021-05" db="EMBL/GenBank/DDBJ databases">
        <authorList>
            <person name="Pietrasiak N."/>
            <person name="Ward R."/>
            <person name="Stajich J.E."/>
            <person name="Kurbessoian T."/>
        </authorList>
    </citation>
    <scope>NUCLEOTIDE SEQUENCE</scope>
    <source>
        <strain evidence="11">CPER-KK1</strain>
    </source>
</reference>
<dbReference type="GO" id="GO:1990281">
    <property type="term" value="C:efflux pump complex"/>
    <property type="evidence" value="ECO:0007669"/>
    <property type="project" value="TreeGrafter"/>
</dbReference>
<feature type="domain" description="Multidrug resistance protein MdtA-like alpha-helical hairpin" evidence="7">
    <location>
        <begin position="162"/>
        <end position="244"/>
    </location>
</feature>
<dbReference type="Pfam" id="PF25876">
    <property type="entry name" value="HH_MFP_RND"/>
    <property type="match status" value="1"/>
</dbReference>